<sequence>MIMCKIFIVILLVASEFVFLSAGVRADIEKENKNNWAPQLNKKRGDIYQSKPVITDIKSKEPFVDIKQEKIWNFESKDKMIEDNIPDLGWLNSFMQFVAMIVEAALWIFPVIIVFYLYHYRKHWLGIIQRSDEKDNEQPLPDTLFGLDMRRKNIPDNIAESAIALWENKKYRESVSLLYRGALIQLFRQYRFDLPAGATEQDCLRYIRQSEQNNRNDIVDNHEKNVNQNSSVAFFEYLTQVWVKVAYAHQIPDEKVFKRICDDWSYNFSGREL</sequence>
<evidence type="ECO:0000256" key="1">
    <source>
        <dbReference type="SAM" id="Phobius"/>
    </source>
</evidence>
<reference evidence="2" key="1">
    <citation type="submission" date="2018-06" db="EMBL/GenBank/DDBJ databases">
        <authorList>
            <person name="Zhirakovskaya E."/>
        </authorList>
    </citation>
    <scope>NUCLEOTIDE SEQUENCE</scope>
</reference>
<accession>A0A3B0YGK9</accession>
<evidence type="ECO:0000313" key="2">
    <source>
        <dbReference type="EMBL" id="VAW67944.1"/>
    </source>
</evidence>
<keyword evidence="1" id="KW-0472">Membrane</keyword>
<keyword evidence="1" id="KW-1133">Transmembrane helix</keyword>
<dbReference type="EMBL" id="UOFI01000115">
    <property type="protein sequence ID" value="VAW67944.1"/>
    <property type="molecule type" value="Genomic_DNA"/>
</dbReference>
<evidence type="ECO:0008006" key="3">
    <source>
        <dbReference type="Google" id="ProtNLM"/>
    </source>
</evidence>
<name>A0A3B0YGK9_9ZZZZ</name>
<organism evidence="2">
    <name type="scientific">hydrothermal vent metagenome</name>
    <dbReference type="NCBI Taxonomy" id="652676"/>
    <lineage>
        <taxon>unclassified sequences</taxon>
        <taxon>metagenomes</taxon>
        <taxon>ecological metagenomes</taxon>
    </lineage>
</organism>
<dbReference type="AlphaFoldDB" id="A0A3B0YGK9"/>
<proteinExistence type="predicted"/>
<protein>
    <recommendedName>
        <fullName evidence="3">DUF4129 domain-containing protein</fullName>
    </recommendedName>
</protein>
<gene>
    <name evidence="2" type="ORF">MNBD_GAMMA09-2334</name>
</gene>
<keyword evidence="1" id="KW-0812">Transmembrane</keyword>
<feature type="transmembrane region" description="Helical" evidence="1">
    <location>
        <begin position="94"/>
        <end position="118"/>
    </location>
</feature>